<dbReference type="Pfam" id="PF08241">
    <property type="entry name" value="Methyltransf_11"/>
    <property type="match status" value="1"/>
</dbReference>
<evidence type="ECO:0000313" key="6">
    <source>
        <dbReference type="Proteomes" id="UP000325315"/>
    </source>
</evidence>
<dbReference type="InterPro" id="IPR029063">
    <property type="entry name" value="SAM-dependent_MTases_sf"/>
</dbReference>
<evidence type="ECO:0000313" key="5">
    <source>
        <dbReference type="EMBL" id="KAA3463537.1"/>
    </source>
</evidence>
<dbReference type="PANTHER" id="PTHR12176">
    <property type="entry name" value="SAM-DEPENDENT METHYLTRANSFERASE SUPERFAMILY PROTEIN"/>
    <property type="match status" value="1"/>
</dbReference>
<keyword evidence="2 5" id="KW-0489">Methyltransferase</keyword>
<dbReference type="CDD" id="cd02440">
    <property type="entry name" value="AdoMet_MTases"/>
    <property type="match status" value="1"/>
</dbReference>
<feature type="domain" description="Methyltransferase type 11" evidence="4">
    <location>
        <begin position="63"/>
        <end position="193"/>
    </location>
</feature>
<evidence type="ECO:0000256" key="1">
    <source>
        <dbReference type="ARBA" id="ARBA00008361"/>
    </source>
</evidence>
<dbReference type="GO" id="GO:0008757">
    <property type="term" value="F:S-adenosylmethionine-dependent methyltransferase activity"/>
    <property type="evidence" value="ECO:0007669"/>
    <property type="project" value="InterPro"/>
</dbReference>
<evidence type="ECO:0000256" key="2">
    <source>
        <dbReference type="ARBA" id="ARBA00022603"/>
    </source>
</evidence>
<accession>A0A5B6V322</accession>
<gene>
    <name evidence="5" type="ORF">EPI10_007876</name>
</gene>
<evidence type="ECO:0000256" key="3">
    <source>
        <dbReference type="ARBA" id="ARBA00022679"/>
    </source>
</evidence>
<dbReference type="OrthoDB" id="411785at2759"/>
<dbReference type="GO" id="GO:0032259">
    <property type="term" value="P:methylation"/>
    <property type="evidence" value="ECO:0007669"/>
    <property type="project" value="UniProtKB-KW"/>
</dbReference>
<keyword evidence="3 5" id="KW-0808">Transferase</keyword>
<dbReference type="InterPro" id="IPR051419">
    <property type="entry name" value="Lys/N-term_MeTrsfase_sf"/>
</dbReference>
<name>A0A5B6V322_9ROSI</name>
<keyword evidence="6" id="KW-1185">Reference proteome</keyword>
<dbReference type="SUPFAM" id="SSF53335">
    <property type="entry name" value="S-adenosyl-L-methionine-dependent methyltransferases"/>
    <property type="match status" value="1"/>
</dbReference>
<reference evidence="6" key="1">
    <citation type="journal article" date="2019" name="Plant Biotechnol. J.">
        <title>Genome sequencing of the Australian wild diploid species Gossypium australe highlights disease resistance and delayed gland morphogenesis.</title>
        <authorList>
            <person name="Cai Y."/>
            <person name="Cai X."/>
            <person name="Wang Q."/>
            <person name="Wang P."/>
            <person name="Zhang Y."/>
            <person name="Cai C."/>
            <person name="Xu Y."/>
            <person name="Wang K."/>
            <person name="Zhou Z."/>
            <person name="Wang C."/>
            <person name="Geng S."/>
            <person name="Li B."/>
            <person name="Dong Q."/>
            <person name="Hou Y."/>
            <person name="Wang H."/>
            <person name="Ai P."/>
            <person name="Liu Z."/>
            <person name="Yi F."/>
            <person name="Sun M."/>
            <person name="An G."/>
            <person name="Cheng J."/>
            <person name="Zhang Y."/>
            <person name="Shi Q."/>
            <person name="Xie Y."/>
            <person name="Shi X."/>
            <person name="Chang Y."/>
            <person name="Huang F."/>
            <person name="Chen Y."/>
            <person name="Hong S."/>
            <person name="Mi L."/>
            <person name="Sun Q."/>
            <person name="Zhang L."/>
            <person name="Zhou B."/>
            <person name="Peng R."/>
            <person name="Zhang X."/>
            <person name="Liu F."/>
        </authorList>
    </citation>
    <scope>NUCLEOTIDE SEQUENCE [LARGE SCALE GENOMIC DNA]</scope>
    <source>
        <strain evidence="6">cv. PA1801</strain>
    </source>
</reference>
<dbReference type="InterPro" id="IPR013216">
    <property type="entry name" value="Methyltransf_11"/>
</dbReference>
<dbReference type="Proteomes" id="UP000325315">
    <property type="component" value="Unassembled WGS sequence"/>
</dbReference>
<comment type="caution">
    <text evidence="5">The sequence shown here is derived from an EMBL/GenBank/DDBJ whole genome shotgun (WGS) entry which is preliminary data.</text>
</comment>
<sequence>MDTAQNPDSDHKKTDLPSSASAYLDPNYWNRRFSNEEHYEWFKDYSHFRHLMQSHIKPNSSVLELGCGNSQLCEELYKDGITDITCIDLSSVAVERMKERLLSKGYEGVFCGYFLNSFCFLVTSLSEIKVLEADMLDLPFSNECFDVVIEKGTMDVLFVDSGDPWNPQPTTISKVMAMLEGVHKVLKPNGIFISITFGQPHFRKPFFHNAKFTWSVEWSTFGDGFHYFFYILRKGRRSLDDEDSIEKIQMPSISLYHEELEGEDYIFRTNIEELNS</sequence>
<organism evidence="5 6">
    <name type="scientific">Gossypium australe</name>
    <dbReference type="NCBI Taxonomy" id="47621"/>
    <lineage>
        <taxon>Eukaryota</taxon>
        <taxon>Viridiplantae</taxon>
        <taxon>Streptophyta</taxon>
        <taxon>Embryophyta</taxon>
        <taxon>Tracheophyta</taxon>
        <taxon>Spermatophyta</taxon>
        <taxon>Magnoliopsida</taxon>
        <taxon>eudicotyledons</taxon>
        <taxon>Gunneridae</taxon>
        <taxon>Pentapetalae</taxon>
        <taxon>rosids</taxon>
        <taxon>malvids</taxon>
        <taxon>Malvales</taxon>
        <taxon>Malvaceae</taxon>
        <taxon>Malvoideae</taxon>
        <taxon>Gossypium</taxon>
    </lineage>
</organism>
<protein>
    <submittedName>
        <fullName evidence="5">Methyltransferase-like protein 13</fullName>
    </submittedName>
</protein>
<dbReference type="PANTHER" id="PTHR12176:SF80">
    <property type="entry name" value="EEF1A LYSINE METHYLTRANSFERASE 4"/>
    <property type="match status" value="1"/>
</dbReference>
<comment type="similarity">
    <text evidence="1">Belongs to the methyltransferase superfamily.</text>
</comment>
<proteinExistence type="inferred from homology"/>
<dbReference type="AlphaFoldDB" id="A0A5B6V322"/>
<dbReference type="Gene3D" id="3.40.50.150">
    <property type="entry name" value="Vaccinia Virus protein VP39"/>
    <property type="match status" value="1"/>
</dbReference>
<evidence type="ECO:0000259" key="4">
    <source>
        <dbReference type="Pfam" id="PF08241"/>
    </source>
</evidence>
<dbReference type="EMBL" id="SMMG02000008">
    <property type="protein sequence ID" value="KAA3463537.1"/>
    <property type="molecule type" value="Genomic_DNA"/>
</dbReference>